<evidence type="ECO:0000259" key="7">
    <source>
        <dbReference type="Pfam" id="PF04182"/>
    </source>
</evidence>
<dbReference type="Pfam" id="PF24101">
    <property type="entry name" value="WHD_GTF3C1"/>
    <property type="match status" value="1"/>
</dbReference>
<feature type="domain" description="DUF7645" evidence="11">
    <location>
        <begin position="909"/>
        <end position="966"/>
    </location>
</feature>
<keyword evidence="3" id="KW-0238">DNA-binding</keyword>
<dbReference type="InterPro" id="IPR056020">
    <property type="entry name" value="DUF7599"/>
</dbReference>
<evidence type="ECO:0000313" key="15">
    <source>
        <dbReference type="Proteomes" id="UP000326396"/>
    </source>
</evidence>
<gene>
    <name evidence="14" type="ORF">E3N88_44788</name>
</gene>
<evidence type="ECO:0000256" key="3">
    <source>
        <dbReference type="ARBA" id="ARBA00023125"/>
    </source>
</evidence>
<dbReference type="Pfam" id="PF24655">
    <property type="entry name" value="DUF7645"/>
    <property type="match status" value="1"/>
</dbReference>
<dbReference type="InterPro" id="IPR056428">
    <property type="entry name" value="WH_GTF3C1"/>
</dbReference>
<evidence type="ECO:0000259" key="9">
    <source>
        <dbReference type="Pfam" id="PF24101"/>
    </source>
</evidence>
<proteinExistence type="predicted"/>
<organism evidence="14 15">
    <name type="scientific">Mikania micrantha</name>
    <name type="common">bitter vine</name>
    <dbReference type="NCBI Taxonomy" id="192012"/>
    <lineage>
        <taxon>Eukaryota</taxon>
        <taxon>Viridiplantae</taxon>
        <taxon>Streptophyta</taxon>
        <taxon>Embryophyta</taxon>
        <taxon>Tracheophyta</taxon>
        <taxon>Spermatophyta</taxon>
        <taxon>Magnoliopsida</taxon>
        <taxon>eudicotyledons</taxon>
        <taxon>Gunneridae</taxon>
        <taxon>Pentapetalae</taxon>
        <taxon>asterids</taxon>
        <taxon>campanulids</taxon>
        <taxon>Asterales</taxon>
        <taxon>Asteraceae</taxon>
        <taxon>Asteroideae</taxon>
        <taxon>Heliantheae alliance</taxon>
        <taxon>Eupatorieae</taxon>
        <taxon>Mikania</taxon>
    </lineage>
</organism>
<feature type="domain" description="DUF7646" evidence="12">
    <location>
        <begin position="333"/>
        <end position="414"/>
    </location>
</feature>
<feature type="region of interest" description="Disordered" evidence="6">
    <location>
        <begin position="977"/>
        <end position="997"/>
    </location>
</feature>
<keyword evidence="2" id="KW-0597">Phosphoprotein</keyword>
<dbReference type="PANTHER" id="PTHR15180:SF1">
    <property type="entry name" value="GENERAL TRANSCRIPTION FACTOR 3C POLYPEPTIDE 1"/>
    <property type="match status" value="1"/>
</dbReference>
<keyword evidence="5" id="KW-0539">Nucleus</keyword>
<dbReference type="GO" id="GO:0042791">
    <property type="term" value="P:5S class rRNA transcription by RNA polymerase III"/>
    <property type="evidence" value="ECO:0007669"/>
    <property type="project" value="TreeGrafter"/>
</dbReference>
<feature type="compositionally biased region" description="Basic residues" evidence="6">
    <location>
        <begin position="987"/>
        <end position="997"/>
    </location>
</feature>
<dbReference type="InterPro" id="IPR056467">
    <property type="entry name" value="eWH_GTF3C1"/>
</dbReference>
<dbReference type="InterPro" id="IPR044210">
    <property type="entry name" value="Tfc3-like"/>
</dbReference>
<sequence length="1706" mass="194071">MDPIVHKALEEICSQGANGLTLSVLWIKIQPHISSNGLNLCTNVKKALWSNLLNIPGLRFECKDVSYDAGNPKIQSVEDSEAMNLKIVAAEHLLNSFVGIYDIKASDAGIAPLHRCVLERLAIARTDGITQNDLAKETGIKNNNIYYILRKLETRGLIVRQSAIVRKKEAGNDEYKQGSIVNTNMLHLYRYAKHLGHLQRLEIIREEKPLSNEGNVYKEDASGDGVSEERVQDYVPAFRAICDRLEKANGKVLVVSDIKKELGYRKTQGHRAWRNILHKLKDASLVEEFFATVNNKEVSCLWLLKSFSPETFMPKSHGDGDDDLDTEQPLKVKRGQITDQLLELPIEQQIYEMIDAEGSKGLILHEVYKRLGINNKRYYQRILDMKDRFRMHIDSESLNRGAAYRIWTCGNYNAGAPNTPLDKSKYTMVKKLPVHAQAGQLMLTHSLQDADDQTSNVDAEASEEQNVNPISSANDTWLDSNDLQSEANDLVPDEELQTVTVKPSSNSPSFDTVSLEIPSSSSPAARRRRSYTTYPCIGLNSVNSVREQRILEKLQEEKVLIKPELHRLLDSIEILEKKQCTTMDKKTLERSLNRLQKDGYCKCISFAVPSVTNISRKRTIDVILHPSVYEAEDLSDRVHDRLRLFEKQIRSQSFTKYKLSKCNKAIPVLNDVERINTSVRIDGQAEICEAMKKNGFVLAKMVRAKLLHVFLWGYLTGLPGWDKAIKYGYEQKNPHSSCKLFELDAAVKAMPLELFLQVAGSNIQLESMVEKCTNGLCLSDLPVHEYKCLMDTRATSRLSYLIDILRRLKLIRLIGGDIPVGPHTTLRHSLELKPYIEEPVGMVLPYTGSHSFDFRPHVRHDFVLASKTSVDEYWRTLEYCYAASNPKAALHAFPGSSVHEVFLSRSWTSVRVMTAHQRSELFKLVANEDTNKKISFKKCEKIAENLNLTLQQVLRVFYDERQKNKLKLAASAEEHEFLAPSHASSSSKRKKSSKRKLAGINENSLDVVSGKLKQAKHANDATNEKNPLRSLINEIDEEMMINEIDGQRDVVDDDLALNDDKNDRSYSAVHDCALLKLQPSLPKRFSWTENKDRLLVIEYVKHRAALGAKFHRVDWSSLRSLPAPPETCRRRMTILNRNKQFRKALMRFCNMLSVRYARHLEASKNRSVGDNCRVVIKEHDFIDQTNDVNREERWDDFDNKDILMVLDEVLKYKQVAKMEATKSTRYIFKHGQSDALDENNLGLPSTATNDLKKDGRKKKASTRRSMSRLPKSYLMLMNKVKDFGTQACKSLAVSNAIELFKLIFLSTAEDPEVPKFLAETLRRYSEHDLFTAFDYLRDKNVMVRGNDIGHFGLSQQFLHNISSSPFPVNTGKRAVQMSRWLHERENDLLDNGVNLSADLQCGDVLQLCVLMCTGEISMVPCLPVEGIGEMEDLKKRKCDGNEICSVEITKKPKLLDTELFTRKEKGFPCIQLSVTRGLISRVDEITSGLNLECDSLSSVHMEGVSKSSDSSESTWEAMTRYARHLQPSAQELSTNLFTTVYSAIQMSGDQGLSMEEISHIIDVQGEKMPELIVEVLEAFGHAVKVNAFNSVHVVDSLYRSKYMLSSMASHQHDLYLEVPENFDNEDETQMLRQENHEDKHKQLMEETSTDLIEVTSIDEVQHRVTILNHSGEVPQPTIEYTGNNSSFRNFQGHCHHLSLVFQDWYK</sequence>
<evidence type="ECO:0000259" key="12">
    <source>
        <dbReference type="Pfam" id="PF24657"/>
    </source>
</evidence>
<dbReference type="InterPro" id="IPR056062">
    <property type="entry name" value="DUF7645"/>
</dbReference>
<dbReference type="GO" id="GO:0005634">
    <property type="term" value="C:nucleus"/>
    <property type="evidence" value="ECO:0007669"/>
    <property type="project" value="UniProtKB-SubCell"/>
</dbReference>
<feature type="region of interest" description="Disordered" evidence="6">
    <location>
        <begin position="449"/>
        <end position="479"/>
    </location>
</feature>
<feature type="domain" description="GTF3C1 extended winged-helix" evidence="9">
    <location>
        <begin position="542"/>
        <end position="650"/>
    </location>
</feature>
<dbReference type="InterPro" id="IPR056064">
    <property type="entry name" value="DUF7647"/>
</dbReference>
<dbReference type="InterPro" id="IPR007309">
    <property type="entry name" value="TFIIIC_Bblock-bd"/>
</dbReference>
<dbReference type="Pfam" id="PF04182">
    <property type="entry name" value="B-block_TFIIIC"/>
    <property type="match status" value="1"/>
</dbReference>
<dbReference type="Pfam" id="PF24538">
    <property type="entry name" value="DUF7599"/>
    <property type="match status" value="1"/>
</dbReference>
<dbReference type="EMBL" id="SZYD01001972">
    <property type="protein sequence ID" value="KAD0098654.1"/>
    <property type="molecule type" value="Genomic_DNA"/>
</dbReference>
<feature type="domain" description="DUF7599" evidence="10">
    <location>
        <begin position="232"/>
        <end position="315"/>
    </location>
</feature>
<evidence type="ECO:0000256" key="2">
    <source>
        <dbReference type="ARBA" id="ARBA00022553"/>
    </source>
</evidence>
<feature type="compositionally biased region" description="Polar residues" evidence="6">
    <location>
        <begin position="501"/>
        <end position="512"/>
    </location>
</feature>
<evidence type="ECO:0000259" key="10">
    <source>
        <dbReference type="Pfam" id="PF24538"/>
    </source>
</evidence>
<evidence type="ECO:0000259" key="11">
    <source>
        <dbReference type="Pfam" id="PF24655"/>
    </source>
</evidence>
<dbReference type="Proteomes" id="UP000326396">
    <property type="component" value="Unassembled WGS sequence"/>
</dbReference>
<accession>A0A5N6LB98</accession>
<comment type="caution">
    <text evidence="14">The sequence shown here is derived from an EMBL/GenBank/DDBJ whole genome shotgun (WGS) entry which is preliminary data.</text>
</comment>
<dbReference type="Pfam" id="PF24658">
    <property type="entry name" value="DUF7647"/>
    <property type="match status" value="1"/>
</dbReference>
<keyword evidence="4" id="KW-0804">Transcription</keyword>
<name>A0A5N6LB98_9ASTR</name>
<evidence type="ECO:0000256" key="1">
    <source>
        <dbReference type="ARBA" id="ARBA00004123"/>
    </source>
</evidence>
<dbReference type="OrthoDB" id="68020at2759"/>
<keyword evidence="15" id="KW-1185">Reference proteome</keyword>
<dbReference type="Pfam" id="PF24657">
    <property type="entry name" value="DUF7646"/>
    <property type="match status" value="1"/>
</dbReference>
<feature type="compositionally biased region" description="Polar residues" evidence="6">
    <location>
        <begin position="464"/>
        <end position="479"/>
    </location>
</feature>
<protein>
    <submittedName>
        <fullName evidence="14">Uncharacterized protein</fullName>
    </submittedName>
</protein>
<dbReference type="PANTHER" id="PTHR15180">
    <property type="entry name" value="GENERAL TRANSCRIPTION FACTOR 3C POLYPEPTIDE 1"/>
    <property type="match status" value="1"/>
</dbReference>
<dbReference type="InterPro" id="IPR036390">
    <property type="entry name" value="WH_DNA-bd_sf"/>
</dbReference>
<feature type="domain" description="B-block binding subunit of TFIIIC" evidence="7">
    <location>
        <begin position="113"/>
        <end position="193"/>
    </location>
</feature>
<dbReference type="InterPro" id="IPR035625">
    <property type="entry name" value="Tfc3-like_eWH"/>
</dbReference>
<feature type="compositionally biased region" description="Basic residues" evidence="6">
    <location>
        <begin position="1254"/>
        <end position="1264"/>
    </location>
</feature>
<dbReference type="Gene3D" id="1.10.10.10">
    <property type="entry name" value="Winged helix-like DNA-binding domain superfamily/Winged helix DNA-binding domain"/>
    <property type="match status" value="1"/>
</dbReference>
<dbReference type="InterPro" id="IPR056063">
    <property type="entry name" value="DUF7646"/>
</dbReference>
<feature type="region of interest" description="Disordered" evidence="6">
    <location>
        <begin position="501"/>
        <end position="526"/>
    </location>
</feature>
<feature type="domain" description="General transcription factor 3C polypeptide 1 winged-helix" evidence="8">
    <location>
        <begin position="1"/>
        <end position="101"/>
    </location>
</feature>
<evidence type="ECO:0000256" key="6">
    <source>
        <dbReference type="SAM" id="MobiDB-lite"/>
    </source>
</evidence>
<feature type="domain" description="DUF7647" evidence="13">
    <location>
        <begin position="733"/>
        <end position="908"/>
    </location>
</feature>
<evidence type="ECO:0000313" key="14">
    <source>
        <dbReference type="EMBL" id="KAD0098654.1"/>
    </source>
</evidence>
<evidence type="ECO:0000259" key="13">
    <source>
        <dbReference type="Pfam" id="PF24658"/>
    </source>
</evidence>
<evidence type="ECO:0000256" key="4">
    <source>
        <dbReference type="ARBA" id="ARBA00023163"/>
    </source>
</evidence>
<dbReference type="InterPro" id="IPR036388">
    <property type="entry name" value="WH-like_DNA-bd_sf"/>
</dbReference>
<feature type="region of interest" description="Disordered" evidence="6">
    <location>
        <begin position="1239"/>
        <end position="1264"/>
    </location>
</feature>
<dbReference type="GO" id="GO:0003677">
    <property type="term" value="F:DNA binding"/>
    <property type="evidence" value="ECO:0007669"/>
    <property type="project" value="UniProtKB-KW"/>
</dbReference>
<dbReference type="GO" id="GO:0000127">
    <property type="term" value="C:transcription factor TFIIIC complex"/>
    <property type="evidence" value="ECO:0007669"/>
    <property type="project" value="InterPro"/>
</dbReference>
<comment type="subcellular location">
    <subcellularLocation>
        <location evidence="1">Nucleus</location>
    </subcellularLocation>
</comment>
<dbReference type="GO" id="GO:0006384">
    <property type="term" value="P:transcription initiation at RNA polymerase III promoter"/>
    <property type="evidence" value="ECO:0007669"/>
    <property type="project" value="InterPro"/>
</dbReference>
<reference evidence="14 15" key="1">
    <citation type="submission" date="2019-05" db="EMBL/GenBank/DDBJ databases">
        <title>Mikania micrantha, genome provides insights into the molecular mechanism of rapid growth.</title>
        <authorList>
            <person name="Liu B."/>
        </authorList>
    </citation>
    <scope>NUCLEOTIDE SEQUENCE [LARGE SCALE GENOMIC DNA]</scope>
    <source>
        <strain evidence="14">NLD-2019</strain>
        <tissue evidence="14">Leaf</tissue>
    </source>
</reference>
<dbReference type="SUPFAM" id="SSF46785">
    <property type="entry name" value="Winged helix' DNA-binding domain"/>
    <property type="match status" value="1"/>
</dbReference>
<evidence type="ECO:0000259" key="8">
    <source>
        <dbReference type="Pfam" id="PF23704"/>
    </source>
</evidence>
<dbReference type="Pfam" id="PF23704">
    <property type="entry name" value="WHD_GTF3C1_N"/>
    <property type="match status" value="1"/>
</dbReference>
<dbReference type="CDD" id="cd16169">
    <property type="entry name" value="Tau138_eWH"/>
    <property type="match status" value="1"/>
</dbReference>
<evidence type="ECO:0000256" key="5">
    <source>
        <dbReference type="ARBA" id="ARBA00023242"/>
    </source>
</evidence>